<comment type="caution">
    <text evidence="2">The sequence shown here is derived from an EMBL/GenBank/DDBJ whole genome shotgun (WGS) entry which is preliminary data.</text>
</comment>
<feature type="region of interest" description="Disordered" evidence="1">
    <location>
        <begin position="66"/>
        <end position="88"/>
    </location>
</feature>
<feature type="compositionally biased region" description="Basic and acidic residues" evidence="1">
    <location>
        <begin position="78"/>
        <end position="88"/>
    </location>
</feature>
<keyword evidence="3" id="KW-1185">Reference proteome</keyword>
<evidence type="ECO:0000256" key="1">
    <source>
        <dbReference type="SAM" id="MobiDB-lite"/>
    </source>
</evidence>
<dbReference type="EMBL" id="JAUPFM010000021">
    <property type="protein sequence ID" value="KAK2817055.1"/>
    <property type="molecule type" value="Genomic_DNA"/>
</dbReference>
<evidence type="ECO:0000313" key="2">
    <source>
        <dbReference type="EMBL" id="KAK2817055.1"/>
    </source>
</evidence>
<gene>
    <name evidence="2" type="ORF">Q5P01_025246</name>
</gene>
<sequence>MACQAPSSAQPAPRLYTCAPIAAKLRPGLPSSDLGIATLRSERDEVKHRKAFLLELRSAEIPALLPSEATYAPPPATQDEKRMQKIEL</sequence>
<reference evidence="2" key="1">
    <citation type="submission" date="2023-07" db="EMBL/GenBank/DDBJ databases">
        <title>Chromosome-level Genome Assembly of Striped Snakehead (Channa striata).</title>
        <authorList>
            <person name="Liu H."/>
        </authorList>
    </citation>
    <scope>NUCLEOTIDE SEQUENCE</scope>
    <source>
        <strain evidence="2">Gz</strain>
        <tissue evidence="2">Muscle</tissue>
    </source>
</reference>
<evidence type="ECO:0000313" key="3">
    <source>
        <dbReference type="Proteomes" id="UP001187415"/>
    </source>
</evidence>
<protein>
    <submittedName>
        <fullName evidence="2">Uncharacterized protein</fullName>
    </submittedName>
</protein>
<dbReference type="Proteomes" id="UP001187415">
    <property type="component" value="Unassembled WGS sequence"/>
</dbReference>
<name>A0AA88IMZ6_CHASR</name>
<proteinExistence type="predicted"/>
<organism evidence="2 3">
    <name type="scientific">Channa striata</name>
    <name type="common">Snakehead murrel</name>
    <name type="synonym">Ophicephalus striatus</name>
    <dbReference type="NCBI Taxonomy" id="64152"/>
    <lineage>
        <taxon>Eukaryota</taxon>
        <taxon>Metazoa</taxon>
        <taxon>Chordata</taxon>
        <taxon>Craniata</taxon>
        <taxon>Vertebrata</taxon>
        <taxon>Euteleostomi</taxon>
        <taxon>Actinopterygii</taxon>
        <taxon>Neopterygii</taxon>
        <taxon>Teleostei</taxon>
        <taxon>Neoteleostei</taxon>
        <taxon>Acanthomorphata</taxon>
        <taxon>Anabantaria</taxon>
        <taxon>Anabantiformes</taxon>
        <taxon>Channoidei</taxon>
        <taxon>Channidae</taxon>
        <taxon>Channa</taxon>
    </lineage>
</organism>
<dbReference type="AlphaFoldDB" id="A0AA88IMZ6"/>
<accession>A0AA88IMZ6</accession>